<gene>
    <name evidence="17" type="ORF">MMEN_LOCUS17359</name>
</gene>
<feature type="transmembrane region" description="Helical" evidence="16">
    <location>
        <begin position="491"/>
        <end position="510"/>
    </location>
</feature>
<feature type="region of interest" description="Disordered" evidence="15">
    <location>
        <begin position="381"/>
        <end position="404"/>
    </location>
</feature>
<feature type="compositionally biased region" description="Polar residues" evidence="15">
    <location>
        <begin position="611"/>
        <end position="622"/>
    </location>
</feature>
<evidence type="ECO:0000256" key="11">
    <source>
        <dbReference type="ARBA" id="ARBA00052346"/>
    </source>
</evidence>
<dbReference type="OrthoDB" id="6499973at2759"/>
<dbReference type="InterPro" id="IPR036259">
    <property type="entry name" value="MFS_trans_sf"/>
</dbReference>
<organism evidence="17 18">
    <name type="scientific">Menidia menidia</name>
    <name type="common">Atlantic silverside</name>
    <dbReference type="NCBI Taxonomy" id="238744"/>
    <lineage>
        <taxon>Eukaryota</taxon>
        <taxon>Metazoa</taxon>
        <taxon>Chordata</taxon>
        <taxon>Craniata</taxon>
        <taxon>Vertebrata</taxon>
        <taxon>Euteleostomi</taxon>
        <taxon>Actinopterygii</taxon>
        <taxon>Neopterygii</taxon>
        <taxon>Teleostei</taxon>
        <taxon>Neoteleostei</taxon>
        <taxon>Acanthomorphata</taxon>
        <taxon>Ovalentaria</taxon>
        <taxon>Atherinomorphae</taxon>
        <taxon>Atheriniformes</taxon>
        <taxon>Atherinopsidae</taxon>
        <taxon>Menidiinae</taxon>
        <taxon>Menidia</taxon>
    </lineage>
</organism>
<evidence type="ECO:0000256" key="5">
    <source>
        <dbReference type="ARBA" id="ARBA00022989"/>
    </source>
</evidence>
<evidence type="ECO:0000256" key="12">
    <source>
        <dbReference type="ARBA" id="ARBA00058829"/>
    </source>
</evidence>
<dbReference type="GO" id="GO:0015349">
    <property type="term" value="F:thyroid hormone transmembrane transporter activity"/>
    <property type="evidence" value="ECO:0007669"/>
    <property type="project" value="TreeGrafter"/>
</dbReference>
<sequence length="653" mass="69376">MVPTSHPAGRGGGEEGRGGGGELLNDGQAVLTVVSRHNPPVRLTQALPRHANAVGEYRTKEEEHQIVSFNAARATCCGPPAGCATGRSGIDSAEAERRRRAGSMGTNGLDSQAKPSGEEFRTEQPAAGPQMEPKDASPEPDGFKDGAVELVEDGCKPPPSSAPEAEAGVQVEVHDPGAPFVPPEGGWGWLVVFAATWCNGSIFGIQNSFGILHMMLVKEHTDPEDQTSQFKVAWVGALAMGMIFFCSPVVSMFTDHFGCRKTAVCGATLAFIGLLSTSFANSLILRYFTYGILFGCGSSFAFQPSLVILGHYFRQRLGLANGVVTAGASLFSMGLPVFLDKVVEPLGLSRTFQILSLFMLVQALLALTFIPLLPAGGGMGPPGMGPEHAEPQTQPAAQGGSSKWSRATARVKKYFNLRVFHIVTYRVWAFGVATAVLGYFVPYVHLINFTKEQFKGTEKEWVLLVCIGASSGVGRLAFGKIGDLISGLRKIYMQVVSFMALGLMSMMIPQCTVFEGLVVVCVFLGLCDGCFLTMMAPIAFELVGPMQASQAIGYLLGLMSVPMTAGPPIAGLLHGYFGNYTVAFSLAGVPPMVGGVVLFFVPLIHRRLQRGQASPEETSTTAHMLPTTPPAGEAKSCSNGDILPGYTDVETHI</sequence>
<dbReference type="InterPro" id="IPR011701">
    <property type="entry name" value="MFS"/>
</dbReference>
<feature type="compositionally biased region" description="Basic and acidic residues" evidence="15">
    <location>
        <begin position="132"/>
        <end position="147"/>
    </location>
</feature>
<comment type="catalytic activity">
    <reaction evidence="8">
        <text>3,3',5-triiodo-L-thyronine(out) = 3,3',5-triiodo-L-thyronine(in)</text>
        <dbReference type="Rhea" id="RHEA:71811"/>
        <dbReference type="ChEBI" id="CHEBI:533015"/>
    </reaction>
    <physiologicalReaction direction="left-to-right" evidence="8">
        <dbReference type="Rhea" id="RHEA:71812"/>
    </physiologicalReaction>
    <physiologicalReaction direction="right-to-left" evidence="8">
        <dbReference type="Rhea" id="RHEA:71813"/>
    </physiologicalReaction>
</comment>
<feature type="transmembrane region" description="Helical" evidence="16">
    <location>
        <begin position="461"/>
        <end position="479"/>
    </location>
</feature>
<protein>
    <recommendedName>
        <fullName evidence="13">Monocarboxylate transporter 10</fullName>
    </recommendedName>
    <alternativeName>
        <fullName evidence="14">Solute carrier family 16 member 10</fullName>
    </alternativeName>
</protein>
<feature type="transmembrane region" description="Helical" evidence="16">
    <location>
        <begin position="351"/>
        <end position="373"/>
    </location>
</feature>
<evidence type="ECO:0000256" key="6">
    <source>
        <dbReference type="ARBA" id="ARBA00023136"/>
    </source>
</evidence>
<dbReference type="InterPro" id="IPR050327">
    <property type="entry name" value="Proton-linked_MCT"/>
</dbReference>
<comment type="catalytic activity">
    <reaction evidence="11">
        <text>L-phenylalanine(in) = L-phenylalanine(out)</text>
        <dbReference type="Rhea" id="RHEA:27950"/>
        <dbReference type="ChEBI" id="CHEBI:58095"/>
    </reaction>
    <physiologicalReaction direction="left-to-right" evidence="11">
        <dbReference type="Rhea" id="RHEA:27951"/>
    </physiologicalReaction>
    <physiologicalReaction direction="right-to-left" evidence="11">
        <dbReference type="Rhea" id="RHEA:27952"/>
    </physiologicalReaction>
</comment>
<dbReference type="Proteomes" id="UP000677803">
    <property type="component" value="Unassembled WGS sequence"/>
</dbReference>
<keyword evidence="6 16" id="KW-0472">Membrane</keyword>
<dbReference type="Pfam" id="PF07690">
    <property type="entry name" value="MFS_1"/>
    <property type="match status" value="1"/>
</dbReference>
<feature type="transmembrane region" description="Helical" evidence="16">
    <location>
        <begin position="419"/>
        <end position="441"/>
    </location>
</feature>
<evidence type="ECO:0000256" key="13">
    <source>
        <dbReference type="ARBA" id="ARBA00073865"/>
    </source>
</evidence>
<accession>A0A8S4BPD9</accession>
<evidence type="ECO:0000256" key="7">
    <source>
        <dbReference type="ARBA" id="ARBA00050278"/>
    </source>
</evidence>
<feature type="compositionally biased region" description="Polar residues" evidence="15">
    <location>
        <begin position="104"/>
        <end position="114"/>
    </location>
</feature>
<dbReference type="Gene3D" id="1.20.1250.20">
    <property type="entry name" value="MFS general substrate transporter like domains"/>
    <property type="match status" value="2"/>
</dbReference>
<dbReference type="FunFam" id="1.20.1250.20:FF:001016">
    <property type="entry name" value="Solute carrier family 16 member 2"/>
    <property type="match status" value="1"/>
</dbReference>
<reference evidence="17" key="1">
    <citation type="submission" date="2021-05" db="EMBL/GenBank/DDBJ databases">
        <authorList>
            <person name="Tigano A."/>
        </authorList>
    </citation>
    <scope>NUCLEOTIDE SEQUENCE</scope>
</reference>
<evidence type="ECO:0000313" key="17">
    <source>
        <dbReference type="EMBL" id="CAG5990435.1"/>
    </source>
</evidence>
<keyword evidence="18" id="KW-1185">Reference proteome</keyword>
<dbReference type="SUPFAM" id="SSF103473">
    <property type="entry name" value="MFS general substrate transporter"/>
    <property type="match status" value="1"/>
</dbReference>
<feature type="transmembrane region" description="Helical" evidence="16">
    <location>
        <begin position="263"/>
        <end position="284"/>
    </location>
</feature>
<keyword evidence="4 16" id="KW-0812">Transmembrane</keyword>
<feature type="transmembrane region" description="Helical" evidence="16">
    <location>
        <begin position="232"/>
        <end position="251"/>
    </location>
</feature>
<dbReference type="AlphaFoldDB" id="A0A8S4BPD9"/>
<comment type="caution">
    <text evidence="17">The sequence shown here is derived from an EMBL/GenBank/DDBJ whole genome shotgun (WGS) entry which is preliminary data.</text>
</comment>
<dbReference type="GO" id="GO:0015192">
    <property type="term" value="F:L-phenylalanine transmembrane transporter activity"/>
    <property type="evidence" value="ECO:0007669"/>
    <property type="project" value="UniProtKB-ARBA"/>
</dbReference>
<feature type="compositionally biased region" description="Polar residues" evidence="15">
    <location>
        <begin position="392"/>
        <end position="404"/>
    </location>
</feature>
<evidence type="ECO:0000256" key="4">
    <source>
        <dbReference type="ARBA" id="ARBA00022692"/>
    </source>
</evidence>
<feature type="transmembrane region" description="Helical" evidence="16">
    <location>
        <begin position="290"/>
        <end position="312"/>
    </location>
</feature>
<evidence type="ECO:0000256" key="1">
    <source>
        <dbReference type="ARBA" id="ARBA00004554"/>
    </source>
</evidence>
<feature type="transmembrane region" description="Helical" evidence="16">
    <location>
        <begin position="552"/>
        <end position="577"/>
    </location>
</feature>
<comment type="catalytic activity">
    <reaction evidence="9">
        <text>L-tyrosine(in) = L-tyrosine(out)</text>
        <dbReference type="Rhea" id="RHEA:68572"/>
        <dbReference type="ChEBI" id="CHEBI:58315"/>
    </reaction>
    <physiologicalReaction direction="left-to-right" evidence="9">
        <dbReference type="Rhea" id="RHEA:68573"/>
    </physiologicalReaction>
    <physiologicalReaction direction="right-to-left" evidence="9">
        <dbReference type="Rhea" id="RHEA:68574"/>
    </physiologicalReaction>
</comment>
<evidence type="ECO:0000256" key="15">
    <source>
        <dbReference type="SAM" id="MobiDB-lite"/>
    </source>
</evidence>
<dbReference type="PANTHER" id="PTHR11360">
    <property type="entry name" value="MONOCARBOXYLATE TRANSPORTER"/>
    <property type="match status" value="1"/>
</dbReference>
<name>A0A8S4BPD9_9TELE</name>
<comment type="catalytic activity">
    <reaction evidence="7">
        <text>L-tryptophan(in) = L-tryptophan(out)</text>
        <dbReference type="Rhea" id="RHEA:70947"/>
        <dbReference type="ChEBI" id="CHEBI:57912"/>
    </reaction>
    <physiologicalReaction direction="left-to-right" evidence="7">
        <dbReference type="Rhea" id="RHEA:70948"/>
    </physiologicalReaction>
    <physiologicalReaction direction="right-to-left" evidence="7">
        <dbReference type="Rhea" id="RHEA:70949"/>
    </physiologicalReaction>
</comment>
<keyword evidence="5 16" id="KW-1133">Transmembrane helix</keyword>
<evidence type="ECO:0000256" key="2">
    <source>
        <dbReference type="ARBA" id="ARBA00006727"/>
    </source>
</evidence>
<dbReference type="GO" id="GO:0015196">
    <property type="term" value="F:L-tryptophan transmembrane transporter activity"/>
    <property type="evidence" value="ECO:0007669"/>
    <property type="project" value="UniProtKB-ARBA"/>
</dbReference>
<comment type="function">
    <text evidence="12">Sodium- and proton-independent thyroid hormones and aromatic acids transporter. Mediates both uptake and efflux of 3,5,3'-triiodothyronine (T3) and 3,5,3',5'-tetraiodothyronine (T4) with high affinity, suggesting a role in the homeostasis of thyroid hormone levels. Responsible for low affinity bidirectional transport of the aromatic amino acids, such as phenylalanine, tyrosine, tryptophan and L-3,4-dihydroxyphenylalanine (L-dopa). Plays an important role in homeostasis of aromatic amino acids.</text>
</comment>
<comment type="similarity">
    <text evidence="2">Belongs to the major facilitator superfamily. Monocarboxylate porter (TC 2.A.1.13) family.</text>
</comment>
<dbReference type="PANTHER" id="PTHR11360:SF123">
    <property type="entry name" value="MONOCARBOXYLATE TRANSPORTER 8"/>
    <property type="match status" value="1"/>
</dbReference>
<comment type="catalytic activity">
    <reaction evidence="10">
        <text>L-thyroxine(out) = L-thyroxine(in)</text>
        <dbReference type="Rhea" id="RHEA:71819"/>
        <dbReference type="ChEBI" id="CHEBI:58448"/>
    </reaction>
    <physiologicalReaction direction="left-to-right" evidence="10">
        <dbReference type="Rhea" id="RHEA:71820"/>
    </physiologicalReaction>
    <physiologicalReaction direction="right-to-left" evidence="10">
        <dbReference type="Rhea" id="RHEA:71821"/>
    </physiologicalReaction>
</comment>
<feature type="transmembrane region" description="Helical" evidence="16">
    <location>
        <begin position="319"/>
        <end position="339"/>
    </location>
</feature>
<dbReference type="GO" id="GO:0005302">
    <property type="term" value="F:L-tyrosine transmembrane transporter activity"/>
    <property type="evidence" value="ECO:0007669"/>
    <property type="project" value="UniProtKB-ARBA"/>
</dbReference>
<feature type="region of interest" description="Disordered" evidence="15">
    <location>
        <begin position="1"/>
        <end position="24"/>
    </location>
</feature>
<evidence type="ECO:0000256" key="14">
    <source>
        <dbReference type="ARBA" id="ARBA00078724"/>
    </source>
</evidence>
<evidence type="ECO:0000256" key="8">
    <source>
        <dbReference type="ARBA" id="ARBA00050480"/>
    </source>
</evidence>
<feature type="region of interest" description="Disordered" evidence="15">
    <location>
        <begin position="83"/>
        <end position="165"/>
    </location>
</feature>
<feature type="region of interest" description="Disordered" evidence="15">
    <location>
        <begin position="611"/>
        <end position="642"/>
    </location>
</feature>
<feature type="transmembrane region" description="Helical" evidence="16">
    <location>
        <begin position="516"/>
        <end position="540"/>
    </location>
</feature>
<evidence type="ECO:0000256" key="16">
    <source>
        <dbReference type="SAM" id="Phobius"/>
    </source>
</evidence>
<evidence type="ECO:0000256" key="10">
    <source>
        <dbReference type="ARBA" id="ARBA00051690"/>
    </source>
</evidence>
<keyword evidence="3" id="KW-1003">Cell membrane</keyword>
<dbReference type="EMBL" id="CAJRST010036666">
    <property type="protein sequence ID" value="CAG5990435.1"/>
    <property type="molecule type" value="Genomic_DNA"/>
</dbReference>
<dbReference type="GO" id="GO:0016323">
    <property type="term" value="C:basolateral plasma membrane"/>
    <property type="evidence" value="ECO:0007669"/>
    <property type="project" value="UniProtKB-SubCell"/>
</dbReference>
<comment type="subcellular location">
    <subcellularLocation>
        <location evidence="1">Basolateral cell membrane</location>
        <topology evidence="1">Multi-pass membrane protein</topology>
    </subcellularLocation>
</comment>
<evidence type="ECO:0000256" key="9">
    <source>
        <dbReference type="ARBA" id="ARBA00050518"/>
    </source>
</evidence>
<proteinExistence type="inferred from homology"/>
<evidence type="ECO:0000256" key="3">
    <source>
        <dbReference type="ARBA" id="ARBA00022475"/>
    </source>
</evidence>
<feature type="transmembrane region" description="Helical" evidence="16">
    <location>
        <begin position="583"/>
        <end position="604"/>
    </location>
</feature>
<evidence type="ECO:0000313" key="18">
    <source>
        <dbReference type="Proteomes" id="UP000677803"/>
    </source>
</evidence>